<reference evidence="3 4" key="1">
    <citation type="journal article" date="2019" name="Nat. Ecol. Evol.">
        <title>Megaphylogeny resolves global patterns of mushroom evolution.</title>
        <authorList>
            <person name="Varga T."/>
            <person name="Krizsan K."/>
            <person name="Foldi C."/>
            <person name="Dima B."/>
            <person name="Sanchez-Garcia M."/>
            <person name="Sanchez-Ramirez S."/>
            <person name="Szollosi G.J."/>
            <person name="Szarkandi J.G."/>
            <person name="Papp V."/>
            <person name="Albert L."/>
            <person name="Andreopoulos W."/>
            <person name="Angelini C."/>
            <person name="Antonin V."/>
            <person name="Barry K.W."/>
            <person name="Bougher N.L."/>
            <person name="Buchanan P."/>
            <person name="Buyck B."/>
            <person name="Bense V."/>
            <person name="Catcheside P."/>
            <person name="Chovatia M."/>
            <person name="Cooper J."/>
            <person name="Damon W."/>
            <person name="Desjardin D."/>
            <person name="Finy P."/>
            <person name="Geml J."/>
            <person name="Haridas S."/>
            <person name="Hughes K."/>
            <person name="Justo A."/>
            <person name="Karasinski D."/>
            <person name="Kautmanova I."/>
            <person name="Kiss B."/>
            <person name="Kocsube S."/>
            <person name="Kotiranta H."/>
            <person name="LaButti K.M."/>
            <person name="Lechner B.E."/>
            <person name="Liimatainen K."/>
            <person name="Lipzen A."/>
            <person name="Lukacs Z."/>
            <person name="Mihaltcheva S."/>
            <person name="Morgado L.N."/>
            <person name="Niskanen T."/>
            <person name="Noordeloos M.E."/>
            <person name="Ohm R.A."/>
            <person name="Ortiz-Santana B."/>
            <person name="Ovrebo C."/>
            <person name="Racz N."/>
            <person name="Riley R."/>
            <person name="Savchenko A."/>
            <person name="Shiryaev A."/>
            <person name="Soop K."/>
            <person name="Spirin V."/>
            <person name="Szebenyi C."/>
            <person name="Tomsovsky M."/>
            <person name="Tulloss R.E."/>
            <person name="Uehling J."/>
            <person name="Grigoriev I.V."/>
            <person name="Vagvolgyi C."/>
            <person name="Papp T."/>
            <person name="Martin F.M."/>
            <person name="Miettinen O."/>
            <person name="Hibbett D.S."/>
            <person name="Nagy L.G."/>
        </authorList>
    </citation>
    <scope>NUCLEOTIDE SEQUENCE [LARGE SCALE GENOMIC DNA]</scope>
    <source>
        <strain evidence="3 4">CBS 309.79</strain>
    </source>
</reference>
<sequence>MRGNEDPESTNRQVRDPGSFGHSIRRRACRKGAPTSPHSRQDRRLYCGSTGHLGAVLSCICVLEVAIGIIGMTTFIPACCLFSTVIVSLTAVRQRQCVQHLYIACSDAVRPTLPRPSQYLAFSQTSS</sequence>
<keyword evidence="2" id="KW-0812">Transmembrane</keyword>
<protein>
    <submittedName>
        <fullName evidence="3">Uncharacterized protein</fullName>
    </submittedName>
</protein>
<evidence type="ECO:0000313" key="4">
    <source>
        <dbReference type="Proteomes" id="UP000305067"/>
    </source>
</evidence>
<feature type="transmembrane region" description="Helical" evidence="2">
    <location>
        <begin position="45"/>
        <end position="69"/>
    </location>
</feature>
<dbReference type="EMBL" id="ML178833">
    <property type="protein sequence ID" value="TFK99441.1"/>
    <property type="molecule type" value="Genomic_DNA"/>
</dbReference>
<keyword evidence="2" id="KW-0472">Membrane</keyword>
<evidence type="ECO:0000313" key="3">
    <source>
        <dbReference type="EMBL" id="TFK99441.1"/>
    </source>
</evidence>
<feature type="region of interest" description="Disordered" evidence="1">
    <location>
        <begin position="1"/>
        <end position="41"/>
    </location>
</feature>
<organism evidence="3 4">
    <name type="scientific">Pterulicium gracile</name>
    <dbReference type="NCBI Taxonomy" id="1884261"/>
    <lineage>
        <taxon>Eukaryota</taxon>
        <taxon>Fungi</taxon>
        <taxon>Dikarya</taxon>
        <taxon>Basidiomycota</taxon>
        <taxon>Agaricomycotina</taxon>
        <taxon>Agaricomycetes</taxon>
        <taxon>Agaricomycetidae</taxon>
        <taxon>Agaricales</taxon>
        <taxon>Pleurotineae</taxon>
        <taxon>Pterulaceae</taxon>
        <taxon>Pterulicium</taxon>
    </lineage>
</organism>
<evidence type="ECO:0000256" key="1">
    <source>
        <dbReference type="SAM" id="MobiDB-lite"/>
    </source>
</evidence>
<accession>A0A5C3QCH1</accession>
<dbReference type="AlphaFoldDB" id="A0A5C3QCH1"/>
<proteinExistence type="predicted"/>
<name>A0A5C3QCH1_9AGAR</name>
<evidence type="ECO:0000256" key="2">
    <source>
        <dbReference type="SAM" id="Phobius"/>
    </source>
</evidence>
<feature type="transmembrane region" description="Helical" evidence="2">
    <location>
        <begin position="75"/>
        <end position="92"/>
    </location>
</feature>
<keyword evidence="4" id="KW-1185">Reference proteome</keyword>
<dbReference type="Proteomes" id="UP000305067">
    <property type="component" value="Unassembled WGS sequence"/>
</dbReference>
<keyword evidence="2" id="KW-1133">Transmembrane helix</keyword>
<gene>
    <name evidence="3" type="ORF">BDV98DRAFT_167499</name>
</gene>